<reference evidence="2" key="1">
    <citation type="submission" date="2017-09" db="EMBL/GenBank/DDBJ databases">
        <title>Depth-based differentiation of microbial function through sediment-hosted aquifers and enrichment of novel symbionts in the deep terrestrial subsurface.</title>
        <authorList>
            <person name="Probst A.J."/>
            <person name="Ladd B."/>
            <person name="Jarett J.K."/>
            <person name="Geller-Mcgrath D.E."/>
            <person name="Sieber C.M.K."/>
            <person name="Emerson J.B."/>
            <person name="Anantharaman K."/>
            <person name="Thomas B.C."/>
            <person name="Malmstrom R."/>
            <person name="Stieglmeier M."/>
            <person name="Klingl A."/>
            <person name="Woyke T."/>
            <person name="Ryan C.M."/>
            <person name="Banfield J.F."/>
        </authorList>
    </citation>
    <scope>NUCLEOTIDE SEQUENCE [LARGE SCALE GENOMIC DNA]</scope>
</reference>
<gene>
    <name evidence="1" type="ORF">COS91_06620</name>
</gene>
<dbReference type="EMBL" id="PEWN01000106">
    <property type="protein sequence ID" value="PIU51050.1"/>
    <property type="molecule type" value="Genomic_DNA"/>
</dbReference>
<proteinExistence type="predicted"/>
<name>A0A2M6ZF77_9BACT</name>
<dbReference type="Proteomes" id="UP000229227">
    <property type="component" value="Unassembled WGS sequence"/>
</dbReference>
<evidence type="ECO:0000313" key="2">
    <source>
        <dbReference type="Proteomes" id="UP000229227"/>
    </source>
</evidence>
<evidence type="ECO:0000313" key="1">
    <source>
        <dbReference type="EMBL" id="PIU51050.1"/>
    </source>
</evidence>
<sequence length="73" mass="9130">MKIKKIILDENKCRIKVKILIWLDKRCFSLWYRMWGRHFYNCLQAVVKWNRTTGWLFNNARWKTGNYASLFWQ</sequence>
<dbReference type="AlphaFoldDB" id="A0A2M6ZF77"/>
<comment type="caution">
    <text evidence="1">The sequence shown here is derived from an EMBL/GenBank/DDBJ whole genome shotgun (WGS) entry which is preliminary data.</text>
</comment>
<protein>
    <submittedName>
        <fullName evidence="1">Uncharacterized protein</fullName>
    </submittedName>
</protein>
<organism evidence="1 2">
    <name type="scientific">Candidatus Desantisbacteria bacterium CG07_land_8_20_14_0_80_39_15</name>
    <dbReference type="NCBI Taxonomy" id="1974549"/>
    <lineage>
        <taxon>Bacteria</taxon>
        <taxon>Candidatus Desantisiibacteriota</taxon>
    </lineage>
</organism>
<accession>A0A2M6ZF77</accession>